<keyword evidence="3" id="KW-1185">Reference proteome</keyword>
<dbReference type="RefSeq" id="WP_146568348.1">
    <property type="nucleotide sequence ID" value="NZ_SIHJ01000004.1"/>
</dbReference>
<evidence type="ECO:0000313" key="2">
    <source>
        <dbReference type="EMBL" id="TWT31160.1"/>
    </source>
</evidence>
<accession>A0A5C5UZW0</accession>
<evidence type="ECO:0000256" key="1">
    <source>
        <dbReference type="SAM" id="Coils"/>
    </source>
</evidence>
<evidence type="ECO:0000313" key="3">
    <source>
        <dbReference type="Proteomes" id="UP000316714"/>
    </source>
</evidence>
<reference evidence="2 3" key="1">
    <citation type="submission" date="2019-02" db="EMBL/GenBank/DDBJ databases">
        <title>Deep-cultivation of Planctomycetes and their phenomic and genomic characterization uncovers novel biology.</title>
        <authorList>
            <person name="Wiegand S."/>
            <person name="Jogler M."/>
            <person name="Boedeker C."/>
            <person name="Pinto D."/>
            <person name="Vollmers J."/>
            <person name="Rivas-Marin E."/>
            <person name="Kohn T."/>
            <person name="Peeters S.H."/>
            <person name="Heuer A."/>
            <person name="Rast P."/>
            <person name="Oberbeckmann S."/>
            <person name="Bunk B."/>
            <person name="Jeske O."/>
            <person name="Meyerdierks A."/>
            <person name="Storesund J.E."/>
            <person name="Kallscheuer N."/>
            <person name="Luecker S."/>
            <person name="Lage O.M."/>
            <person name="Pohl T."/>
            <person name="Merkel B.J."/>
            <person name="Hornburger P."/>
            <person name="Mueller R.-W."/>
            <person name="Bruemmer F."/>
            <person name="Labrenz M."/>
            <person name="Spormann A.M."/>
            <person name="Op Den Camp H."/>
            <person name="Overmann J."/>
            <person name="Amann R."/>
            <person name="Jetten M.S.M."/>
            <person name="Mascher T."/>
            <person name="Medema M.H."/>
            <person name="Devos D.P."/>
            <person name="Kaster A.-K."/>
            <person name="Ovreas L."/>
            <person name="Rohde M."/>
            <person name="Galperin M.Y."/>
            <person name="Jogler C."/>
        </authorList>
    </citation>
    <scope>NUCLEOTIDE SEQUENCE [LARGE SCALE GENOMIC DNA]</scope>
    <source>
        <strain evidence="2 3">KOR34</strain>
    </source>
</reference>
<sequence>MPTMTTTPTTFEEWRARFSEIEAELRAAEQEVQAAKFKAGRIKDQLSDCQRDMDAFLTDRRQVNYL</sequence>
<feature type="coiled-coil region" evidence="1">
    <location>
        <begin position="11"/>
        <end position="45"/>
    </location>
</feature>
<dbReference type="EMBL" id="SIHJ01000004">
    <property type="protein sequence ID" value="TWT31160.1"/>
    <property type="molecule type" value="Genomic_DNA"/>
</dbReference>
<protein>
    <submittedName>
        <fullName evidence="2">Uncharacterized protein</fullName>
    </submittedName>
</protein>
<gene>
    <name evidence="2" type="ORF">KOR34_45360</name>
</gene>
<proteinExistence type="predicted"/>
<comment type="caution">
    <text evidence="2">The sequence shown here is derived from an EMBL/GenBank/DDBJ whole genome shotgun (WGS) entry which is preliminary data.</text>
</comment>
<dbReference type="AlphaFoldDB" id="A0A5C5UZW0"/>
<keyword evidence="1" id="KW-0175">Coiled coil</keyword>
<name>A0A5C5UZW0_9BACT</name>
<dbReference type="Proteomes" id="UP000316714">
    <property type="component" value="Unassembled WGS sequence"/>
</dbReference>
<organism evidence="2 3">
    <name type="scientific">Posidoniimonas corsicana</name>
    <dbReference type="NCBI Taxonomy" id="1938618"/>
    <lineage>
        <taxon>Bacteria</taxon>
        <taxon>Pseudomonadati</taxon>
        <taxon>Planctomycetota</taxon>
        <taxon>Planctomycetia</taxon>
        <taxon>Pirellulales</taxon>
        <taxon>Lacipirellulaceae</taxon>
        <taxon>Posidoniimonas</taxon>
    </lineage>
</organism>